<name>A0A2K4ZAK6_9FIRM</name>
<feature type="transmembrane region" description="Helical" evidence="1">
    <location>
        <begin position="141"/>
        <end position="167"/>
    </location>
</feature>
<proteinExistence type="predicted"/>
<dbReference type="InterPro" id="IPR006938">
    <property type="entry name" value="DUF624"/>
</dbReference>
<keyword evidence="3" id="KW-1185">Reference proteome</keyword>
<dbReference type="RefSeq" id="WP_103237617.1">
    <property type="nucleotide sequence ID" value="NZ_CANRXC010000007.1"/>
</dbReference>
<accession>A0A2K4ZAK6</accession>
<feature type="transmembrane region" description="Helical" evidence="1">
    <location>
        <begin position="106"/>
        <end position="129"/>
    </location>
</feature>
<evidence type="ECO:0008006" key="4">
    <source>
        <dbReference type="Google" id="ProtNLM"/>
    </source>
</evidence>
<sequence length="240" mass="27537">MRLFNLDSPLMQALNKMADLLWLNILTMICCIPIITVGPSLTALHYMALKIARDEECYITRDYFKSFRLNFRQATIIWIIELFVILILAGDFYIMRNTEMQFGDVINIILVVVAVLLLFTSTFVFPVLAKFDNTIPRTIKNAFFVGVLQFPKTILMMILSLVPAVLFIFVPRIIPIVVLFCFSAPAWVSAKLYNKFFRKLEDQINGENAPEEAEGGTEEEDERIFSDKLDESLLSDSQNQ</sequence>
<dbReference type="AlphaFoldDB" id="A0A2K4ZAK6"/>
<gene>
    <name evidence="2" type="ORF">AMURIS_00199</name>
</gene>
<evidence type="ECO:0000313" key="2">
    <source>
        <dbReference type="EMBL" id="SOY27495.1"/>
    </source>
</evidence>
<keyword evidence="1" id="KW-1133">Transmembrane helix</keyword>
<dbReference type="Proteomes" id="UP000236311">
    <property type="component" value="Unassembled WGS sequence"/>
</dbReference>
<feature type="transmembrane region" description="Helical" evidence="1">
    <location>
        <begin position="173"/>
        <end position="193"/>
    </location>
</feature>
<dbReference type="EMBL" id="OFSM01000001">
    <property type="protein sequence ID" value="SOY27495.1"/>
    <property type="molecule type" value="Genomic_DNA"/>
</dbReference>
<keyword evidence="1" id="KW-0472">Membrane</keyword>
<feature type="transmembrane region" description="Helical" evidence="1">
    <location>
        <begin position="20"/>
        <end position="44"/>
    </location>
</feature>
<reference evidence="2 3" key="1">
    <citation type="submission" date="2018-01" db="EMBL/GenBank/DDBJ databases">
        <authorList>
            <person name="Gaut B.S."/>
            <person name="Morton B.R."/>
            <person name="Clegg M.T."/>
            <person name="Duvall M.R."/>
        </authorList>
    </citation>
    <scope>NUCLEOTIDE SEQUENCE [LARGE SCALE GENOMIC DNA]</scope>
    <source>
        <strain evidence="2">GP69</strain>
    </source>
</reference>
<evidence type="ECO:0000256" key="1">
    <source>
        <dbReference type="SAM" id="Phobius"/>
    </source>
</evidence>
<organism evidence="2 3">
    <name type="scientific">Acetatifactor muris</name>
    <dbReference type="NCBI Taxonomy" id="879566"/>
    <lineage>
        <taxon>Bacteria</taxon>
        <taxon>Bacillati</taxon>
        <taxon>Bacillota</taxon>
        <taxon>Clostridia</taxon>
        <taxon>Lachnospirales</taxon>
        <taxon>Lachnospiraceae</taxon>
        <taxon>Acetatifactor</taxon>
    </lineage>
</organism>
<feature type="transmembrane region" description="Helical" evidence="1">
    <location>
        <begin position="75"/>
        <end position="94"/>
    </location>
</feature>
<dbReference type="Pfam" id="PF04854">
    <property type="entry name" value="DUF624"/>
    <property type="match status" value="1"/>
</dbReference>
<protein>
    <recommendedName>
        <fullName evidence="4">DUF624 domain-containing protein</fullName>
    </recommendedName>
</protein>
<dbReference type="OrthoDB" id="9814991at2"/>
<keyword evidence="1" id="KW-0812">Transmembrane</keyword>
<evidence type="ECO:0000313" key="3">
    <source>
        <dbReference type="Proteomes" id="UP000236311"/>
    </source>
</evidence>